<reference evidence="3 4" key="1">
    <citation type="journal article" date="2018" name="Biotechnol. Biofuels">
        <title>Integrative visual omics of the white-rot fungus Polyporus brumalis exposes the biotechnological potential of its oxidative enzymes for delignifying raw plant biomass.</title>
        <authorList>
            <person name="Miyauchi S."/>
            <person name="Rancon A."/>
            <person name="Drula E."/>
            <person name="Hage H."/>
            <person name="Chaduli D."/>
            <person name="Favel A."/>
            <person name="Grisel S."/>
            <person name="Henrissat B."/>
            <person name="Herpoel-Gimbert I."/>
            <person name="Ruiz-Duenas F.J."/>
            <person name="Chevret D."/>
            <person name="Hainaut M."/>
            <person name="Lin J."/>
            <person name="Wang M."/>
            <person name="Pangilinan J."/>
            <person name="Lipzen A."/>
            <person name="Lesage-Meessen L."/>
            <person name="Navarro D."/>
            <person name="Riley R."/>
            <person name="Grigoriev I.V."/>
            <person name="Zhou S."/>
            <person name="Raouche S."/>
            <person name="Rosso M.N."/>
        </authorList>
    </citation>
    <scope>NUCLEOTIDE SEQUENCE [LARGE SCALE GENOMIC DNA]</scope>
    <source>
        <strain evidence="3 4">BRFM 1820</strain>
    </source>
</reference>
<dbReference type="Proteomes" id="UP000256964">
    <property type="component" value="Unassembled WGS sequence"/>
</dbReference>
<protein>
    <recommendedName>
        <fullName evidence="2">DUF659 domain-containing protein</fullName>
    </recommendedName>
</protein>
<dbReference type="InterPro" id="IPR007021">
    <property type="entry name" value="DUF659"/>
</dbReference>
<evidence type="ECO:0000256" key="1">
    <source>
        <dbReference type="SAM" id="MobiDB-lite"/>
    </source>
</evidence>
<dbReference type="OrthoDB" id="2801221at2759"/>
<sequence length="656" mass="74000">MSTAHTPAYLEVLLKNLPDKLPLVPAHKSDYKFHEFAPSDEWVDELGTIPDAVNRELEAILGPRTFRRDTFLLKERGPGLTPLAKVLEKYTCEYPDHAILKKWIPDACRAAENVYEDAGVPVRKTILCIVLQLLTGTFAASLRSKTAARGCKKKAGKGASSDEPPKVKRPDTKVLASFKDDRYVDLEEKEDTRKGGARIEPVLLKAARLRTELVQQLKDVRDLTLGFDGGKVRKPRGIYTVTVTTPDRESFLADLNDASGVSHTSKYISTEVLEVTLRRVGPHNFSAVVSDNTGNTRKARELLVKMFPHILNLQDCCHEINLALLQINDLEPFNEMLSDVKAILTFMHQSTYSMEHFNSARQELKISTGLSHIVNTRFWTYVSAVDSVNKCLPAFRAIIEDKKLGIDIAYLAITAPFARAIKCLEAAHTTPSDVLVYWLAILSRLDYLFTENRVRLPSKTVGDVIAIANQRFQEMIDEGAEDVYLAALCTDPRTSAPEDAAVARDKIYERVRLYLQKLLKREYGDSDDVLDREDLDALMAIRNPRLAGIDPSTALQSLQEELQAYVKCRDPFDRPLREGQTVRDWWEKAQKDPYGHVLGALGVKIHSIHPSSMHDERAMSTITWLNSARRSAQHVKTVRDHITIRQCHIQVRMDSH</sequence>
<evidence type="ECO:0000313" key="4">
    <source>
        <dbReference type="Proteomes" id="UP000256964"/>
    </source>
</evidence>
<feature type="region of interest" description="Disordered" evidence="1">
    <location>
        <begin position="151"/>
        <end position="171"/>
    </location>
</feature>
<evidence type="ECO:0000313" key="3">
    <source>
        <dbReference type="EMBL" id="RDX41657.1"/>
    </source>
</evidence>
<dbReference type="Pfam" id="PF04937">
    <property type="entry name" value="DUF659"/>
    <property type="match status" value="1"/>
</dbReference>
<name>A0A371CN39_9APHY</name>
<gene>
    <name evidence="3" type="ORF">OH76DRAFT_1364184</name>
</gene>
<dbReference type="SUPFAM" id="SSF53098">
    <property type="entry name" value="Ribonuclease H-like"/>
    <property type="match status" value="1"/>
</dbReference>
<keyword evidence="4" id="KW-1185">Reference proteome</keyword>
<evidence type="ECO:0000259" key="2">
    <source>
        <dbReference type="Pfam" id="PF04937"/>
    </source>
</evidence>
<accession>A0A371CN39</accession>
<proteinExistence type="predicted"/>
<organism evidence="3 4">
    <name type="scientific">Lentinus brumalis</name>
    <dbReference type="NCBI Taxonomy" id="2498619"/>
    <lineage>
        <taxon>Eukaryota</taxon>
        <taxon>Fungi</taxon>
        <taxon>Dikarya</taxon>
        <taxon>Basidiomycota</taxon>
        <taxon>Agaricomycotina</taxon>
        <taxon>Agaricomycetes</taxon>
        <taxon>Polyporales</taxon>
        <taxon>Polyporaceae</taxon>
        <taxon>Lentinus</taxon>
    </lineage>
</organism>
<dbReference type="InterPro" id="IPR012337">
    <property type="entry name" value="RNaseH-like_sf"/>
</dbReference>
<dbReference type="AlphaFoldDB" id="A0A371CN39"/>
<feature type="domain" description="DUF659" evidence="2">
    <location>
        <begin position="221"/>
        <end position="343"/>
    </location>
</feature>
<dbReference type="EMBL" id="KZ857505">
    <property type="protein sequence ID" value="RDX41657.1"/>
    <property type="molecule type" value="Genomic_DNA"/>
</dbReference>